<accession>A0ACA9Y5Q5</accession>
<evidence type="ECO:0000313" key="2">
    <source>
        <dbReference type="Proteomes" id="UP001152531"/>
    </source>
</evidence>
<dbReference type="Proteomes" id="UP001152531">
    <property type="component" value="Unassembled WGS sequence"/>
</dbReference>
<gene>
    <name evidence="1" type="ORF">CLIB1444_03S04544</name>
</gene>
<proteinExistence type="predicted"/>
<dbReference type="EMBL" id="CALSDN010000003">
    <property type="protein sequence ID" value="CAH6720107.1"/>
    <property type="molecule type" value="Genomic_DNA"/>
</dbReference>
<sequence>MDKERLLDSEAQIGFHIEMEEVDDELIDILRSLNFGQGPYSMEQLESNLNSIRVKKANLKVLKYLRNKYLLIYDALLQFNPSDPQHPYILDFETMPFEIQLKTLLLNITLYRKEVYDTYKEAQTIELSKKSKLYALGKKLGFTADSWEMLLAVGFIIIIVFLIIWLVNS</sequence>
<keyword evidence="2" id="KW-1185">Reference proteome</keyword>
<name>A0ACA9Y5Q5_9ASCO</name>
<organism evidence="1 2">
    <name type="scientific">[Candida] jaroonii</name>
    <dbReference type="NCBI Taxonomy" id="467808"/>
    <lineage>
        <taxon>Eukaryota</taxon>
        <taxon>Fungi</taxon>
        <taxon>Dikarya</taxon>
        <taxon>Ascomycota</taxon>
        <taxon>Saccharomycotina</taxon>
        <taxon>Pichiomycetes</taxon>
        <taxon>Debaryomycetaceae</taxon>
        <taxon>Yamadazyma</taxon>
    </lineage>
</organism>
<reference evidence="1" key="1">
    <citation type="submission" date="2022-06" db="EMBL/GenBank/DDBJ databases">
        <authorList>
            <person name="Legras J.-L."/>
            <person name="Devillers H."/>
            <person name="Grondin C."/>
        </authorList>
    </citation>
    <scope>NUCLEOTIDE SEQUENCE</scope>
    <source>
        <strain evidence="1">CLIB 1444</strain>
    </source>
</reference>
<comment type="caution">
    <text evidence="1">The sequence shown here is derived from an EMBL/GenBank/DDBJ whole genome shotgun (WGS) entry which is preliminary data.</text>
</comment>
<protein>
    <submittedName>
        <fullName evidence="1">Uncharacterized protein</fullName>
    </submittedName>
</protein>
<evidence type="ECO:0000313" key="1">
    <source>
        <dbReference type="EMBL" id="CAH6720107.1"/>
    </source>
</evidence>